<reference evidence="2" key="2">
    <citation type="submission" date="2023-05" db="EMBL/GenBank/DDBJ databases">
        <authorList>
            <person name="Fouks B."/>
        </authorList>
    </citation>
    <scope>NUCLEOTIDE SEQUENCE</scope>
    <source>
        <strain evidence="2">Stay&amp;Tobe</strain>
        <tissue evidence="2">Testes</tissue>
    </source>
</reference>
<dbReference type="AlphaFoldDB" id="A0AAD7ZSN0"/>
<sequence>IQIIRHTELNFLYLSKLEYEYLRRKKLRSNYSCIFLTLNINIQNYVPKIFIKIIIATPAVQLLYFLIFLLLV</sequence>
<reference evidence="2" key="1">
    <citation type="journal article" date="2023" name="IScience">
        <title>Live-bearing cockroach genome reveals convergent evolutionary mechanisms linked to viviparity in insects and beyond.</title>
        <authorList>
            <person name="Fouks B."/>
            <person name="Harrison M.C."/>
            <person name="Mikhailova A.A."/>
            <person name="Marchal E."/>
            <person name="English S."/>
            <person name="Carruthers M."/>
            <person name="Jennings E.C."/>
            <person name="Chiamaka E.L."/>
            <person name="Frigard R.A."/>
            <person name="Pippel M."/>
            <person name="Attardo G.M."/>
            <person name="Benoit J.B."/>
            <person name="Bornberg-Bauer E."/>
            <person name="Tobe S.S."/>
        </authorList>
    </citation>
    <scope>NUCLEOTIDE SEQUENCE</scope>
    <source>
        <strain evidence="2">Stay&amp;Tobe</strain>
    </source>
</reference>
<keyword evidence="1" id="KW-0812">Transmembrane</keyword>
<dbReference type="Proteomes" id="UP001233999">
    <property type="component" value="Unassembled WGS sequence"/>
</dbReference>
<dbReference type="EMBL" id="JASPKZ010007239">
    <property type="protein sequence ID" value="KAJ9585885.1"/>
    <property type="molecule type" value="Genomic_DNA"/>
</dbReference>
<gene>
    <name evidence="2" type="ORF">L9F63_020473</name>
</gene>
<evidence type="ECO:0000313" key="2">
    <source>
        <dbReference type="EMBL" id="KAJ9585885.1"/>
    </source>
</evidence>
<proteinExistence type="predicted"/>
<feature type="non-terminal residue" evidence="2">
    <location>
        <position position="1"/>
    </location>
</feature>
<protein>
    <submittedName>
        <fullName evidence="2">Uncharacterized protein</fullName>
    </submittedName>
</protein>
<keyword evidence="3" id="KW-1185">Reference proteome</keyword>
<comment type="caution">
    <text evidence="2">The sequence shown here is derived from an EMBL/GenBank/DDBJ whole genome shotgun (WGS) entry which is preliminary data.</text>
</comment>
<keyword evidence="1" id="KW-0472">Membrane</keyword>
<accession>A0AAD7ZSN0</accession>
<name>A0AAD7ZSN0_DIPPU</name>
<feature type="transmembrane region" description="Helical" evidence="1">
    <location>
        <begin position="49"/>
        <end position="71"/>
    </location>
</feature>
<evidence type="ECO:0000256" key="1">
    <source>
        <dbReference type="SAM" id="Phobius"/>
    </source>
</evidence>
<evidence type="ECO:0000313" key="3">
    <source>
        <dbReference type="Proteomes" id="UP001233999"/>
    </source>
</evidence>
<feature type="non-terminal residue" evidence="2">
    <location>
        <position position="72"/>
    </location>
</feature>
<keyword evidence="1" id="KW-1133">Transmembrane helix</keyword>
<organism evidence="2 3">
    <name type="scientific">Diploptera punctata</name>
    <name type="common">Pacific beetle cockroach</name>
    <dbReference type="NCBI Taxonomy" id="6984"/>
    <lineage>
        <taxon>Eukaryota</taxon>
        <taxon>Metazoa</taxon>
        <taxon>Ecdysozoa</taxon>
        <taxon>Arthropoda</taxon>
        <taxon>Hexapoda</taxon>
        <taxon>Insecta</taxon>
        <taxon>Pterygota</taxon>
        <taxon>Neoptera</taxon>
        <taxon>Polyneoptera</taxon>
        <taxon>Dictyoptera</taxon>
        <taxon>Blattodea</taxon>
        <taxon>Blaberoidea</taxon>
        <taxon>Blaberidae</taxon>
        <taxon>Diplopterinae</taxon>
        <taxon>Diploptera</taxon>
    </lineage>
</organism>